<protein>
    <submittedName>
        <fullName evidence="2">Uncharacterized protein</fullName>
    </submittedName>
</protein>
<gene>
    <name evidence="2" type="ORF">ACFOUO_05340</name>
</gene>
<keyword evidence="3" id="KW-1185">Reference proteome</keyword>
<evidence type="ECO:0000256" key="1">
    <source>
        <dbReference type="SAM" id="MobiDB-lite"/>
    </source>
</evidence>
<dbReference type="PROSITE" id="PS51257">
    <property type="entry name" value="PROKAR_LIPOPROTEIN"/>
    <property type="match status" value="1"/>
</dbReference>
<dbReference type="Proteomes" id="UP001595843">
    <property type="component" value="Unassembled WGS sequence"/>
</dbReference>
<organism evidence="2 3">
    <name type="scientific">Salinithrix halophila</name>
    <dbReference type="NCBI Taxonomy" id="1485204"/>
    <lineage>
        <taxon>Bacteria</taxon>
        <taxon>Bacillati</taxon>
        <taxon>Bacillota</taxon>
        <taxon>Bacilli</taxon>
        <taxon>Bacillales</taxon>
        <taxon>Thermoactinomycetaceae</taxon>
        <taxon>Salinithrix</taxon>
    </lineage>
</organism>
<feature type="compositionally biased region" description="Gly residues" evidence="1">
    <location>
        <begin position="65"/>
        <end position="75"/>
    </location>
</feature>
<dbReference type="EMBL" id="JBHSAP010000007">
    <property type="protein sequence ID" value="MFC4076232.1"/>
    <property type="molecule type" value="Genomic_DNA"/>
</dbReference>
<comment type="caution">
    <text evidence="2">The sequence shown here is derived from an EMBL/GenBank/DDBJ whole genome shotgun (WGS) entry which is preliminary data.</text>
</comment>
<feature type="region of interest" description="Disordered" evidence="1">
    <location>
        <begin position="30"/>
        <end position="76"/>
    </location>
</feature>
<feature type="compositionally biased region" description="Basic and acidic residues" evidence="1">
    <location>
        <begin position="30"/>
        <end position="51"/>
    </location>
</feature>
<reference evidence="3" key="1">
    <citation type="journal article" date="2019" name="Int. J. Syst. Evol. Microbiol.">
        <title>The Global Catalogue of Microorganisms (GCM) 10K type strain sequencing project: providing services to taxonomists for standard genome sequencing and annotation.</title>
        <authorList>
            <consortium name="The Broad Institute Genomics Platform"/>
            <consortium name="The Broad Institute Genome Sequencing Center for Infectious Disease"/>
            <person name="Wu L."/>
            <person name="Ma J."/>
        </authorList>
    </citation>
    <scope>NUCLEOTIDE SEQUENCE [LARGE SCALE GENOMIC DNA]</scope>
    <source>
        <strain evidence="3">IBRC-M 10813</strain>
    </source>
</reference>
<proteinExistence type="predicted"/>
<accession>A0ABV8JBG1</accession>
<sequence length="230" mass="25532">MRGLLWVITLGSLVFSSGCSLVISELAKNREAQGGQKRAENPDSGSRKESEKTDEDLEAQPPVNGEGGQDSGGLSEGKELVVSDLTVKTDDQDWQKADQENLSKNGVDIELTLLTPEGRSAETSDELVIVSYYQGIQGQVSTRQFAQRMMEDGFLKEYEAKDWNILAEKRNDILAEVEMTGGHGYARFLSTEDGIYSLYYLADSTPQNNDVKIDWRHRMQQSGKEDGLTL</sequence>
<evidence type="ECO:0000313" key="2">
    <source>
        <dbReference type="EMBL" id="MFC4076232.1"/>
    </source>
</evidence>
<name>A0ABV8JBG1_9BACL</name>
<evidence type="ECO:0000313" key="3">
    <source>
        <dbReference type="Proteomes" id="UP001595843"/>
    </source>
</evidence>